<dbReference type="Pfam" id="PF02586">
    <property type="entry name" value="SRAP"/>
    <property type="match status" value="1"/>
</dbReference>
<evidence type="ECO:0000256" key="1">
    <source>
        <dbReference type="SAM" id="MobiDB-lite"/>
    </source>
</evidence>
<dbReference type="EMBL" id="JBEPAZ010000090">
    <property type="protein sequence ID" value="MER6434208.1"/>
    <property type="molecule type" value="Genomic_DNA"/>
</dbReference>
<dbReference type="SUPFAM" id="SSF143081">
    <property type="entry name" value="BB1717-like"/>
    <property type="match status" value="1"/>
</dbReference>
<name>A0ABV1UKE1_9ACTN</name>
<organism evidence="2 3">
    <name type="scientific">Streptomyces sp. 900105245</name>
    <dbReference type="NCBI Taxonomy" id="3154379"/>
    <lineage>
        <taxon>Bacteria</taxon>
        <taxon>Bacillati</taxon>
        <taxon>Actinomycetota</taxon>
        <taxon>Actinomycetes</taxon>
        <taxon>Kitasatosporales</taxon>
        <taxon>Streptomycetaceae</taxon>
        <taxon>Streptomyces</taxon>
    </lineage>
</organism>
<gene>
    <name evidence="2" type="ORF">ABT272_42045</name>
</gene>
<dbReference type="Proteomes" id="UP001470023">
    <property type="component" value="Unassembled WGS sequence"/>
</dbReference>
<sequence length="62" mass="6864">MCGRYVSTRRPQDLTQLFHADEWPTAEALASNWNVAPADGYPVVPPQPGAEQHPRRPGPGIR</sequence>
<evidence type="ECO:0000313" key="2">
    <source>
        <dbReference type="EMBL" id="MER6434208.1"/>
    </source>
</evidence>
<reference evidence="2 3" key="1">
    <citation type="submission" date="2024-06" db="EMBL/GenBank/DDBJ databases">
        <title>The Natural Products Discovery Center: Release of the First 8490 Sequenced Strains for Exploring Actinobacteria Biosynthetic Diversity.</title>
        <authorList>
            <person name="Kalkreuter E."/>
            <person name="Kautsar S.A."/>
            <person name="Yang D."/>
            <person name="Bader C.D."/>
            <person name="Teijaro C.N."/>
            <person name="Fluegel L."/>
            <person name="Davis C.M."/>
            <person name="Simpson J.R."/>
            <person name="Lauterbach L."/>
            <person name="Steele A.D."/>
            <person name="Gui C."/>
            <person name="Meng S."/>
            <person name="Li G."/>
            <person name="Viehrig K."/>
            <person name="Ye F."/>
            <person name="Su P."/>
            <person name="Kiefer A.F."/>
            <person name="Nichols A."/>
            <person name="Cepeda A.J."/>
            <person name="Yan W."/>
            <person name="Fan B."/>
            <person name="Jiang Y."/>
            <person name="Adhikari A."/>
            <person name="Zheng C.-J."/>
            <person name="Schuster L."/>
            <person name="Cowan T.M."/>
            <person name="Smanski M.J."/>
            <person name="Chevrette M.G."/>
            <person name="De Carvalho L.P.S."/>
            <person name="Shen B."/>
        </authorList>
    </citation>
    <scope>NUCLEOTIDE SEQUENCE [LARGE SCALE GENOMIC DNA]</scope>
    <source>
        <strain evidence="2 3">NPDC001166</strain>
    </source>
</reference>
<dbReference type="InterPro" id="IPR036590">
    <property type="entry name" value="SRAP-like"/>
</dbReference>
<dbReference type="InterPro" id="IPR003738">
    <property type="entry name" value="SRAP"/>
</dbReference>
<keyword evidence="3" id="KW-1185">Reference proteome</keyword>
<proteinExistence type="predicted"/>
<feature type="region of interest" description="Disordered" evidence="1">
    <location>
        <begin position="38"/>
        <end position="62"/>
    </location>
</feature>
<comment type="caution">
    <text evidence="2">The sequence shown here is derived from an EMBL/GenBank/DDBJ whole genome shotgun (WGS) entry which is preliminary data.</text>
</comment>
<protein>
    <submittedName>
        <fullName evidence="2">SOS response-associated peptidase family protein</fullName>
    </submittedName>
</protein>
<dbReference type="Gene3D" id="3.90.1680.10">
    <property type="entry name" value="SOS response associated peptidase-like"/>
    <property type="match status" value="1"/>
</dbReference>
<evidence type="ECO:0000313" key="3">
    <source>
        <dbReference type="Proteomes" id="UP001470023"/>
    </source>
</evidence>
<dbReference type="RefSeq" id="WP_352066085.1">
    <property type="nucleotide sequence ID" value="NZ_JBEPAZ010000090.1"/>
</dbReference>
<accession>A0ABV1UKE1</accession>